<comment type="similarity">
    <text evidence="1">Belongs to the CapA family.</text>
</comment>
<evidence type="ECO:0000313" key="4">
    <source>
        <dbReference type="EMBL" id="PJE97873.1"/>
    </source>
</evidence>
<dbReference type="InterPro" id="IPR052169">
    <property type="entry name" value="CW_Biosynth-Accessory"/>
</dbReference>
<dbReference type="PANTHER" id="PTHR33393">
    <property type="entry name" value="POLYGLUTAMINE SYNTHESIS ACCESSORY PROTEIN RV0574C-RELATED"/>
    <property type="match status" value="1"/>
</dbReference>
<keyword evidence="6" id="KW-1185">Reference proteome</keyword>
<sequence>MQDGRTAGRARDRRIRAARIRAGHIPAGHIRGGRTPAAHGARHTAGTGPGRTARTLAVALLVLGALTACTAHSGPEPGERDGGEGTGAPRAAAEPAAGEPREAFTVVATGDIIPYPSIIRQARLDAGGDGHDFTRILAGVKPVVETAGVALCHMETPYGDKDGPFTGYPLFRSPPELARALRATGYDSCSTASNHSLDDGFDGVRRTLDALDAAGVRHSGTARSAAEAARPARLAAGGAEIAHLSYTYGTNGIPLPGDRPWAVGMLEADKVIADARAARRAGADVVLVSVHWGTEWQQAPDAEQKRLAEELTAARTGGRKDIDLVIGTHNHVPQPYEKVNGTWVVYGLGDQVASFVPADKRSGNEGSMARFTFTPEPAGGGWDVTRAEFLVSHSDMGPPFRVVRATGRNFPEVHRRVREAVLSRGAAEDGLTEGR</sequence>
<evidence type="ECO:0000256" key="1">
    <source>
        <dbReference type="ARBA" id="ARBA00005662"/>
    </source>
</evidence>
<feature type="domain" description="Capsule synthesis protein CapA" evidence="3">
    <location>
        <begin position="105"/>
        <end position="355"/>
    </location>
</feature>
<comment type="caution">
    <text evidence="5">The sequence shown here is derived from an EMBL/GenBank/DDBJ whole genome shotgun (WGS) entry which is preliminary data.</text>
</comment>
<dbReference type="PANTHER" id="PTHR33393:SF13">
    <property type="entry name" value="PGA BIOSYNTHESIS PROTEIN CAPA"/>
    <property type="match status" value="1"/>
</dbReference>
<protein>
    <recommendedName>
        <fullName evidence="3">Capsule synthesis protein CapA domain-containing protein</fullName>
    </recommendedName>
</protein>
<dbReference type="InterPro" id="IPR029052">
    <property type="entry name" value="Metallo-depent_PP-like"/>
</dbReference>
<reference evidence="5 6" key="1">
    <citation type="submission" date="2017-11" db="EMBL/GenBank/DDBJ databases">
        <title>Streptomyces carmine sp. nov., a novel actinomycete isolated from Sophora alopecuroides in Xinjiang, China.</title>
        <authorList>
            <person name="Wang Y."/>
            <person name="Luo X."/>
            <person name="Wan C."/>
            <person name="Zhang L."/>
        </authorList>
    </citation>
    <scope>NUCLEOTIDE SEQUENCE [LARGE SCALE GENOMIC DNA]</scope>
    <source>
        <strain evidence="5 6">TRM SA0054</strain>
    </source>
</reference>
<feature type="region of interest" description="Disordered" evidence="2">
    <location>
        <begin position="71"/>
        <end position="101"/>
    </location>
</feature>
<evidence type="ECO:0000256" key="2">
    <source>
        <dbReference type="SAM" id="MobiDB-lite"/>
    </source>
</evidence>
<evidence type="ECO:0000313" key="5">
    <source>
        <dbReference type="EMBL" id="PJF01700.1"/>
    </source>
</evidence>
<evidence type="ECO:0000259" key="3">
    <source>
        <dbReference type="SMART" id="SM00854"/>
    </source>
</evidence>
<dbReference type="Proteomes" id="UP000230407">
    <property type="component" value="Unassembled WGS sequence"/>
</dbReference>
<evidence type="ECO:0000313" key="6">
    <source>
        <dbReference type="Proteomes" id="UP000230407"/>
    </source>
</evidence>
<gene>
    <name evidence="5" type="ORF">CUT44_00945</name>
    <name evidence="4" type="ORF">CUT44_09200</name>
</gene>
<feature type="region of interest" description="Disordered" evidence="2">
    <location>
        <begin position="27"/>
        <end position="51"/>
    </location>
</feature>
<feature type="compositionally biased region" description="Low complexity" evidence="2">
    <location>
        <begin position="87"/>
        <end position="98"/>
    </location>
</feature>
<dbReference type="SMART" id="SM00854">
    <property type="entry name" value="PGA_cap"/>
    <property type="match status" value="1"/>
</dbReference>
<dbReference type="Pfam" id="PF09587">
    <property type="entry name" value="PGA_cap"/>
    <property type="match status" value="1"/>
</dbReference>
<dbReference type="CDD" id="cd07381">
    <property type="entry name" value="MPP_CapA"/>
    <property type="match status" value="1"/>
</dbReference>
<dbReference type="SUPFAM" id="SSF56300">
    <property type="entry name" value="Metallo-dependent phosphatases"/>
    <property type="match status" value="1"/>
</dbReference>
<dbReference type="EMBL" id="PGGW01000038">
    <property type="protein sequence ID" value="PJE97873.1"/>
    <property type="molecule type" value="Genomic_DNA"/>
</dbReference>
<accession>A0A2M8MBY8</accession>
<proteinExistence type="inferred from homology"/>
<name>A0A2M8MBY8_9ACTN</name>
<dbReference type="AlphaFoldDB" id="A0A2M8MBY8"/>
<dbReference type="InterPro" id="IPR019079">
    <property type="entry name" value="Capsule_synth_CapA"/>
</dbReference>
<dbReference type="Gene3D" id="3.60.21.10">
    <property type="match status" value="1"/>
</dbReference>
<dbReference type="EMBL" id="PGGW01000008">
    <property type="protein sequence ID" value="PJF01700.1"/>
    <property type="molecule type" value="Genomic_DNA"/>
</dbReference>
<organism evidence="5 6">
    <name type="scientific">Streptomyces carminius</name>
    <dbReference type="NCBI Taxonomy" id="2665496"/>
    <lineage>
        <taxon>Bacteria</taxon>
        <taxon>Bacillati</taxon>
        <taxon>Actinomycetota</taxon>
        <taxon>Actinomycetes</taxon>
        <taxon>Kitasatosporales</taxon>
        <taxon>Streptomycetaceae</taxon>
        <taxon>Streptomyces</taxon>
    </lineage>
</organism>